<dbReference type="Proteomes" id="UP000557717">
    <property type="component" value="Unassembled WGS sequence"/>
</dbReference>
<keyword evidence="2" id="KW-0808">Transferase</keyword>
<name>A0A840VD53_9BACT</name>
<accession>A0A840VD53</accession>
<dbReference type="SUPFAM" id="SSF52317">
    <property type="entry name" value="Class I glutamine amidotransferase-like"/>
    <property type="match status" value="1"/>
</dbReference>
<dbReference type="GO" id="GO:0016740">
    <property type="term" value="F:transferase activity"/>
    <property type="evidence" value="ECO:0007669"/>
    <property type="project" value="UniProtKB-KW"/>
</dbReference>
<evidence type="ECO:0000313" key="2">
    <source>
        <dbReference type="EMBL" id="MBB5353444.1"/>
    </source>
</evidence>
<dbReference type="PANTHER" id="PTHR40469:SF2">
    <property type="entry name" value="GALACTOSE-BINDING DOMAIN-LIKE SUPERFAMILY PROTEIN"/>
    <property type="match status" value="1"/>
</dbReference>
<evidence type="ECO:0000259" key="1">
    <source>
        <dbReference type="Pfam" id="PF06283"/>
    </source>
</evidence>
<feature type="domain" description="ThuA-like" evidence="1">
    <location>
        <begin position="54"/>
        <end position="196"/>
    </location>
</feature>
<gene>
    <name evidence="2" type="ORF">HNR46_003705</name>
</gene>
<dbReference type="AlphaFoldDB" id="A0A840VD53"/>
<organism evidence="2 3">
    <name type="scientific">Haloferula luteola</name>
    <dbReference type="NCBI Taxonomy" id="595692"/>
    <lineage>
        <taxon>Bacteria</taxon>
        <taxon>Pseudomonadati</taxon>
        <taxon>Verrucomicrobiota</taxon>
        <taxon>Verrucomicrobiia</taxon>
        <taxon>Verrucomicrobiales</taxon>
        <taxon>Verrucomicrobiaceae</taxon>
        <taxon>Haloferula</taxon>
    </lineage>
</organism>
<dbReference type="PANTHER" id="PTHR40469">
    <property type="entry name" value="SECRETED GLYCOSYL HYDROLASE"/>
    <property type="match status" value="1"/>
</dbReference>
<dbReference type="Gene3D" id="3.40.50.880">
    <property type="match status" value="1"/>
</dbReference>
<protein>
    <submittedName>
        <fullName evidence="2">Type 1 glutamine amidotransferase</fullName>
    </submittedName>
</protein>
<dbReference type="InterPro" id="IPR029010">
    <property type="entry name" value="ThuA-like"/>
</dbReference>
<proteinExistence type="predicted"/>
<sequence>MDDRWHPGEIPRRGLEGLGDFEWIEDGLAWSLDSLFRHRLAVLAKANQRKAADTTPWVDDRVGDSFQDWVQQGGGFLVIHSGTSGYENIPSMRGLSAGAFASHPEQCPVTVEPVAGHPLCEGIESFTETDEHYVMHFDDASADVFLRSRSAHGVQPAGWRRTVGKGRVCVLTPGHRIEVWLRPEFRELLRRCLLWCGGEA</sequence>
<evidence type="ECO:0000313" key="3">
    <source>
        <dbReference type="Proteomes" id="UP000557717"/>
    </source>
</evidence>
<dbReference type="Pfam" id="PF06283">
    <property type="entry name" value="ThuA"/>
    <property type="match status" value="1"/>
</dbReference>
<dbReference type="EMBL" id="JACHFD010000026">
    <property type="protein sequence ID" value="MBB5353444.1"/>
    <property type="molecule type" value="Genomic_DNA"/>
</dbReference>
<comment type="caution">
    <text evidence="2">The sequence shown here is derived from an EMBL/GenBank/DDBJ whole genome shotgun (WGS) entry which is preliminary data.</text>
</comment>
<dbReference type="InterPro" id="IPR029062">
    <property type="entry name" value="Class_I_gatase-like"/>
</dbReference>
<keyword evidence="3" id="KW-1185">Reference proteome</keyword>
<dbReference type="RefSeq" id="WP_184021337.1">
    <property type="nucleotide sequence ID" value="NZ_JACHFD010000026.1"/>
</dbReference>
<reference evidence="2 3" key="1">
    <citation type="submission" date="2020-08" db="EMBL/GenBank/DDBJ databases">
        <title>Genomic Encyclopedia of Type Strains, Phase IV (KMG-IV): sequencing the most valuable type-strain genomes for metagenomic binning, comparative biology and taxonomic classification.</title>
        <authorList>
            <person name="Goeker M."/>
        </authorList>
    </citation>
    <scope>NUCLEOTIDE SEQUENCE [LARGE SCALE GENOMIC DNA]</scope>
    <source>
        <strain evidence="2 3">YC6886</strain>
    </source>
</reference>
<keyword evidence="2" id="KW-0315">Glutamine amidotransferase</keyword>